<keyword evidence="1" id="KW-1133">Transmembrane helix</keyword>
<keyword evidence="1" id="KW-0812">Transmembrane</keyword>
<evidence type="ECO:0008006" key="4">
    <source>
        <dbReference type="Google" id="ProtNLM"/>
    </source>
</evidence>
<name>A0A2M7G4J6_9BACT</name>
<dbReference type="AlphaFoldDB" id="A0A2M7G4J6"/>
<accession>A0A2M7G4J6</accession>
<reference evidence="2 3" key="1">
    <citation type="submission" date="2017-09" db="EMBL/GenBank/DDBJ databases">
        <title>Depth-based differentiation of microbial function through sediment-hosted aquifers and enrichment of novel symbionts in the deep terrestrial subsurface.</title>
        <authorList>
            <person name="Probst A.J."/>
            <person name="Ladd B."/>
            <person name="Jarett J.K."/>
            <person name="Geller-Mcgrath D.E."/>
            <person name="Sieber C.M."/>
            <person name="Emerson J.B."/>
            <person name="Anantharaman K."/>
            <person name="Thomas B.C."/>
            <person name="Malmstrom R."/>
            <person name="Stieglmeier M."/>
            <person name="Klingl A."/>
            <person name="Woyke T."/>
            <person name="Ryan C.M."/>
            <person name="Banfield J.F."/>
        </authorList>
    </citation>
    <scope>NUCLEOTIDE SEQUENCE [LARGE SCALE GENOMIC DNA]</scope>
    <source>
        <strain evidence="2">CG17_big_fil_post_rev_8_21_14_2_50_48_46</strain>
    </source>
</reference>
<organism evidence="2 3">
    <name type="scientific">bacterium (Candidatus Blackallbacteria) CG17_big_fil_post_rev_8_21_14_2_50_48_46</name>
    <dbReference type="NCBI Taxonomy" id="2014261"/>
    <lineage>
        <taxon>Bacteria</taxon>
        <taxon>Candidatus Blackallbacteria</taxon>
    </lineage>
</organism>
<feature type="transmembrane region" description="Helical" evidence="1">
    <location>
        <begin position="12"/>
        <end position="32"/>
    </location>
</feature>
<comment type="caution">
    <text evidence="2">The sequence shown here is derived from an EMBL/GenBank/DDBJ whole genome shotgun (WGS) entry which is preliminary data.</text>
</comment>
<keyword evidence="1" id="KW-0472">Membrane</keyword>
<evidence type="ECO:0000313" key="2">
    <source>
        <dbReference type="EMBL" id="PIW16845.1"/>
    </source>
</evidence>
<dbReference type="Proteomes" id="UP000231019">
    <property type="component" value="Unassembled WGS sequence"/>
</dbReference>
<sequence length="505" mass="54481">MQRKIKPQKGSALLPVMILVVVMSALMGAMAMKITGHVKVNQRTVLSEKALMIAEAGIQRALTGLTWQNDNMSWELKDLTQRPANAPESFWLWKWQTVKDSKGLPIGRYWLEILPAESNRRLMRIKAIGQIFADRQGGTSGREVQRTLGVEFRQVSLGDFAIASNHQLGGTRINGGARIHGGIFTAGKLHLDASSTGIYNDYTDLNDNQNFQGYSLPVTPPEAEVFVYKDPLSADMENGVVKLAAQADLGTSANPMQAIHVQENSNIIDPGTGMTGTAGDGIIGQGQEKAKGKKDHTLPSVSFPDASVNSSFMNARKNEAQNNGNAIYTGDLVLGNSDFSLGSGPALSYNASTHELVLQGTVYIIGNLSIPQSVSYTGKGALFVEGNVQAPEGLEPKDSSNFPNTEALGLVCSGNMELGRNSGDSSRYAGFFFGNQSITVQKAKIYGNIFGNTVNLPTTGTRPDIYVHPDLMGSIGVALPDFSKAEILRNKWWEMKGRLGLKSPD</sequence>
<gene>
    <name evidence="2" type="ORF">COW36_11220</name>
</gene>
<evidence type="ECO:0000313" key="3">
    <source>
        <dbReference type="Proteomes" id="UP000231019"/>
    </source>
</evidence>
<proteinExistence type="predicted"/>
<protein>
    <recommendedName>
        <fullName evidence="4">Type 4 fimbrial biogenesis protein PilX N-terminal domain-containing protein</fullName>
    </recommendedName>
</protein>
<dbReference type="EMBL" id="PFFQ01000034">
    <property type="protein sequence ID" value="PIW16845.1"/>
    <property type="molecule type" value="Genomic_DNA"/>
</dbReference>
<evidence type="ECO:0000256" key="1">
    <source>
        <dbReference type="SAM" id="Phobius"/>
    </source>
</evidence>